<proteinExistence type="predicted"/>
<evidence type="ECO:0000313" key="1">
    <source>
        <dbReference type="EMBL" id="AGA18390.1"/>
    </source>
</evidence>
<sequence>MIICIMTRISKKAAAALANFSKGVKRSVDAKQNKAIKDLKTKVAKLVQADEKKWYDTQVTSQAVSTGGAVNPMLDLNVWAGNNAARQNEREGNTLVVTSLKFDGLVYIDQTFASPDYNNIVRIMLVQMTDDNITAPNLSDVLETVNIDSFYKLKGQRRYKVHYDKRFYLQNVEQTASTTAGMSATTSTEPFRKRFIIKAKIPKKGLKVSYAQGSISGNGPVQNGFFLLAISDSGTISHPAIKYHSRMRFLDN</sequence>
<dbReference type="EMBL" id="JX904424">
    <property type="protein sequence ID" value="AGA18390.1"/>
    <property type="molecule type" value="Genomic_DNA"/>
</dbReference>
<organism evidence="1">
    <name type="scientific">uncultured marine virus</name>
    <dbReference type="NCBI Taxonomy" id="186617"/>
    <lineage>
        <taxon>Viruses</taxon>
        <taxon>environmental samples</taxon>
    </lineage>
</organism>
<name>S4TDR8_9VIRU</name>
<dbReference type="InterPro" id="IPR029053">
    <property type="entry name" value="Viral_coat"/>
</dbReference>
<accession>S4TDR8</accession>
<reference evidence="1" key="1">
    <citation type="journal article" date="2013" name="ISME J.">
        <title>Previously unknown and highly divergent ssDNA viruses populate the oceans.</title>
        <authorList>
            <person name="Labonte J.M."/>
            <person name="Suttle C.A."/>
        </authorList>
    </citation>
    <scope>NUCLEOTIDE SEQUENCE</scope>
</reference>
<protein>
    <submittedName>
        <fullName evidence="1">Uncharacterized protein</fullName>
    </submittedName>
</protein>
<dbReference type="Gene3D" id="2.60.120.20">
    <property type="match status" value="1"/>
</dbReference>